<keyword evidence="5" id="KW-0508">mRNA splicing</keyword>
<dbReference type="GO" id="GO:0030627">
    <property type="term" value="F:pre-mRNA 5'-splice site binding"/>
    <property type="evidence" value="ECO:0007669"/>
    <property type="project" value="TreeGrafter"/>
</dbReference>
<keyword evidence="6" id="KW-0539">Nucleus</keyword>
<dbReference type="Proteomes" id="UP000030742">
    <property type="component" value="Unassembled WGS sequence"/>
</dbReference>
<evidence type="ECO:0000256" key="5">
    <source>
        <dbReference type="ARBA" id="ARBA00023187"/>
    </source>
</evidence>
<evidence type="ECO:0000313" key="11">
    <source>
        <dbReference type="EMBL" id="ERL88258.1"/>
    </source>
</evidence>
<dbReference type="GO" id="GO:0005685">
    <property type="term" value="C:U1 snRNP"/>
    <property type="evidence" value="ECO:0007669"/>
    <property type="project" value="TreeGrafter"/>
</dbReference>
<proteinExistence type="inferred from homology"/>
<comment type="similarity">
    <text evidence="7">Belongs to the PRP39 family.</text>
</comment>
<comment type="subcellular location">
    <subcellularLocation>
        <location evidence="2">Nucleus</location>
    </subcellularLocation>
</comment>
<dbReference type="PANTHER" id="PTHR17204">
    <property type="entry name" value="PRE-MRNA PROCESSING PROTEIN PRP39-RELATED"/>
    <property type="match status" value="1"/>
</dbReference>
<dbReference type="Pfam" id="PF23241">
    <property type="entry name" value="HAT_PRP39_C"/>
    <property type="match status" value="1"/>
</dbReference>
<evidence type="ECO:0000256" key="2">
    <source>
        <dbReference type="ARBA" id="ARBA00004123"/>
    </source>
</evidence>
<evidence type="ECO:0000256" key="6">
    <source>
        <dbReference type="ARBA" id="ARBA00023242"/>
    </source>
</evidence>
<dbReference type="GO" id="GO:0071004">
    <property type="term" value="C:U2-type prespliceosome"/>
    <property type="evidence" value="ECO:0007669"/>
    <property type="project" value="TreeGrafter"/>
</dbReference>
<name>U4U7D3_DENPD</name>
<comment type="function">
    <text evidence="1">Involved in pre-mRNA splicing.</text>
</comment>
<dbReference type="SMART" id="SM00386">
    <property type="entry name" value="HAT"/>
    <property type="match status" value="6"/>
</dbReference>
<accession>U4U7D3</accession>
<feature type="region of interest" description="Disordered" evidence="10">
    <location>
        <begin position="899"/>
        <end position="929"/>
    </location>
</feature>
<evidence type="ECO:0000256" key="10">
    <source>
        <dbReference type="SAM" id="MobiDB-lite"/>
    </source>
</evidence>
<dbReference type="InterPro" id="IPR059164">
    <property type="entry name" value="HAT_PRP39_C"/>
</dbReference>
<reference evidence="11 12" key="1">
    <citation type="journal article" date="2013" name="Genome Biol.">
        <title>Draft genome of the mountain pine beetle, Dendroctonus ponderosae Hopkins, a major forest pest.</title>
        <authorList>
            <person name="Keeling C.I."/>
            <person name="Yuen M.M."/>
            <person name="Liao N.Y."/>
            <person name="Docking T.R."/>
            <person name="Chan S.K."/>
            <person name="Taylor G.A."/>
            <person name="Palmquist D.L."/>
            <person name="Jackman S.D."/>
            <person name="Nguyen A."/>
            <person name="Li M."/>
            <person name="Henderson H."/>
            <person name="Janes J.K."/>
            <person name="Zhao Y."/>
            <person name="Pandoh P."/>
            <person name="Moore R."/>
            <person name="Sperling F.A."/>
            <person name="Huber D.P."/>
            <person name="Birol I."/>
            <person name="Jones S.J."/>
            <person name="Bohlmann J."/>
        </authorList>
    </citation>
    <scope>NUCLEOTIDE SEQUENCE</scope>
</reference>
<dbReference type="OrthoDB" id="10265668at2759"/>
<dbReference type="InterPro" id="IPR011990">
    <property type="entry name" value="TPR-like_helical_dom_sf"/>
</dbReference>
<feature type="compositionally biased region" description="Low complexity" evidence="10">
    <location>
        <begin position="23"/>
        <end position="32"/>
    </location>
</feature>
<keyword evidence="4" id="KW-0677">Repeat</keyword>
<feature type="compositionally biased region" description="Acidic residues" evidence="10">
    <location>
        <begin position="202"/>
        <end position="224"/>
    </location>
</feature>
<feature type="compositionally biased region" description="Basic and acidic residues" evidence="10">
    <location>
        <begin position="300"/>
        <end position="309"/>
    </location>
</feature>
<feature type="region of interest" description="Disordered" evidence="10">
    <location>
        <begin position="1"/>
        <end position="349"/>
    </location>
</feature>
<keyword evidence="3" id="KW-0507">mRNA processing</keyword>
<dbReference type="FunFam" id="1.25.40.10:FF:000063">
    <property type="entry name" value="Pre-mRNA processing factor 39"/>
    <property type="match status" value="1"/>
</dbReference>
<dbReference type="GO" id="GO:0000395">
    <property type="term" value="P:mRNA 5'-splice site recognition"/>
    <property type="evidence" value="ECO:0007669"/>
    <property type="project" value="TreeGrafter"/>
</dbReference>
<organism evidence="11 12">
    <name type="scientific">Dendroctonus ponderosae</name>
    <name type="common">Mountain pine beetle</name>
    <dbReference type="NCBI Taxonomy" id="77166"/>
    <lineage>
        <taxon>Eukaryota</taxon>
        <taxon>Metazoa</taxon>
        <taxon>Ecdysozoa</taxon>
        <taxon>Arthropoda</taxon>
        <taxon>Hexapoda</taxon>
        <taxon>Insecta</taxon>
        <taxon>Pterygota</taxon>
        <taxon>Neoptera</taxon>
        <taxon>Endopterygota</taxon>
        <taxon>Coleoptera</taxon>
        <taxon>Polyphaga</taxon>
        <taxon>Cucujiformia</taxon>
        <taxon>Curculionidae</taxon>
        <taxon>Scolytinae</taxon>
        <taxon>Dendroctonus</taxon>
    </lineage>
</organism>
<evidence type="ECO:0000313" key="12">
    <source>
        <dbReference type="Proteomes" id="UP000030742"/>
    </source>
</evidence>
<dbReference type="AlphaFoldDB" id="U4U7D3"/>
<gene>
    <name evidence="11" type="ORF">D910_05646</name>
</gene>
<dbReference type="SUPFAM" id="SSF48452">
    <property type="entry name" value="TPR-like"/>
    <property type="match status" value="2"/>
</dbReference>
<dbReference type="InterPro" id="IPR003107">
    <property type="entry name" value="HAT"/>
</dbReference>
<dbReference type="STRING" id="77166.U4U7D3"/>
<evidence type="ECO:0000256" key="3">
    <source>
        <dbReference type="ARBA" id="ARBA00022664"/>
    </source>
</evidence>
<evidence type="ECO:0000256" key="1">
    <source>
        <dbReference type="ARBA" id="ARBA00003777"/>
    </source>
</evidence>
<dbReference type="PANTHER" id="PTHR17204:SF5">
    <property type="entry name" value="PRE-MRNA-PROCESSING FACTOR 39"/>
    <property type="match status" value="1"/>
</dbReference>
<evidence type="ECO:0000256" key="8">
    <source>
        <dbReference type="ARBA" id="ARBA00067962"/>
    </source>
</evidence>
<evidence type="ECO:0000256" key="9">
    <source>
        <dbReference type="ARBA" id="ARBA00080852"/>
    </source>
</evidence>
<dbReference type="EMBL" id="KB632046">
    <property type="protein sequence ID" value="ERL88258.1"/>
    <property type="molecule type" value="Genomic_DNA"/>
</dbReference>
<evidence type="ECO:0000256" key="7">
    <source>
        <dbReference type="ARBA" id="ARBA00038019"/>
    </source>
</evidence>
<feature type="compositionally biased region" description="Basic and acidic residues" evidence="10">
    <location>
        <begin position="324"/>
        <end position="349"/>
    </location>
</feature>
<dbReference type="Gene3D" id="1.25.40.10">
    <property type="entry name" value="Tetratricopeptide repeat domain"/>
    <property type="match status" value="2"/>
</dbReference>
<evidence type="ECO:0000256" key="4">
    <source>
        <dbReference type="ARBA" id="ARBA00022737"/>
    </source>
</evidence>
<feature type="compositionally biased region" description="Acidic residues" evidence="10">
    <location>
        <begin position="235"/>
        <end position="245"/>
    </location>
</feature>
<sequence>MSDVEDNSGPIRKTRSGRAVKTPAKPKSPSKPASRKLRKKLVVMEVETRVRKISQATRTSEEDAAETEMIKRDENIAQINPESPQLVINDLALLGEPADPPEEEEKAPQSPVRNQDTAEPQPDLKTLEPAAESPVRQQKTPPPPSMGDQTSLPIGGDETATGDENGVELHQDETAGEPSGQEAQPVQEEDVVQVEKVRNDSDTSELDTLLEDEQDEKMDIDEEPKEAVVRQNGDPEAENISDEELPGVPVVKVPETEEVSDEELPGPKRAELPADTEVVSEDELPATKKDQEEEELASPPKKDAKRKLSETGYDPTSPTSENEAPPKKLKEEKDDKDKEGADAKPAKPKKLPELDKYWKAVNDDPTDFTGWTCLLQYVDQEVSCHLLYWVFVSFKAAFTSQSDMEAAREAYDAFLSHYPYCYGYWRKYADYEKRKGNKKKCEEVFERGLKAIPLSVDLWIHYIAYVKATKGEDEEYVRSQFERALAACGLEFRSDRLWDSYIKWETDGKRLNKVTGIFDRLLVTPTQGYTTHFDNFQEHVSANNPSKILDMDEFMALRKEVRALLKSEEKAADNADLPPGDEDSKLYTTEEETKCIKERIVSIRRKIHKNTVNAVTARWNFEEGIKRPYFHVKPLERCQLKNWQDYLDFEIEQGDRTRIIVLFERCLIACALYEEFWAKFVHYLEGIKDKELQPKIRDVYERACTIHHLKKPNLHLQWAIFEETVGNINRAAEILVNLEKQVPNVLQVAYRRINLERRRQDFEKCGQLFEHYITNSKNKMISSNIAIKYSRFCLRILKDFEKAQEILKLAISKDANNPRLYLQLVDLTLQKENIKEEEVCEVIDEFLEKDSADADQKALFAQRKLEYLEDFGTAIQSVQAAYDQYQKFQKLSKEAAKKKESKSDAASTSSSKKEKTPQSSSSQAQAYGNYNYGTSSTPAAYNYSGSQQGQYNYQQYSQAGDQYQYQNWQYPQGGAYGSYNQWGGYTGGYGY</sequence>
<dbReference type="FunFam" id="1.25.40.10:FF:000091">
    <property type="entry name" value="Pre-mRNA-processing factor 39"/>
    <property type="match status" value="1"/>
</dbReference>
<dbReference type="GO" id="GO:0000243">
    <property type="term" value="C:commitment complex"/>
    <property type="evidence" value="ECO:0007669"/>
    <property type="project" value="TreeGrafter"/>
</dbReference>
<protein>
    <recommendedName>
        <fullName evidence="8">Pre-mRNA-processing factor 39</fullName>
    </recommendedName>
    <alternativeName>
        <fullName evidence="9">PRP39 homolog</fullName>
    </alternativeName>
</protein>
<dbReference type="Pfam" id="PF23240">
    <property type="entry name" value="HAT_PRP39_N"/>
    <property type="match status" value="1"/>
</dbReference>